<dbReference type="GO" id="GO:0003735">
    <property type="term" value="F:structural constituent of ribosome"/>
    <property type="evidence" value="ECO:0007669"/>
    <property type="project" value="InterPro"/>
</dbReference>
<evidence type="ECO:0000256" key="2">
    <source>
        <dbReference type="ARBA" id="ARBA00023274"/>
    </source>
</evidence>
<evidence type="ECO:0000313" key="4">
    <source>
        <dbReference type="Proteomes" id="UP001177744"/>
    </source>
</evidence>
<feature type="non-terminal residue" evidence="3">
    <location>
        <position position="81"/>
    </location>
</feature>
<dbReference type="AlphaFoldDB" id="A0AA40LNW0"/>
<protein>
    <submittedName>
        <fullName evidence="3">Uncharacterized protein</fullName>
    </submittedName>
</protein>
<dbReference type="Gene3D" id="2.30.30.30">
    <property type="match status" value="1"/>
</dbReference>
<dbReference type="GO" id="GO:0042273">
    <property type="term" value="P:ribosomal large subunit biogenesis"/>
    <property type="evidence" value="ECO:0007669"/>
    <property type="project" value="TreeGrafter"/>
</dbReference>
<gene>
    <name evidence="3" type="ORF">QTO34_019262</name>
</gene>
<dbReference type="InterPro" id="IPR014722">
    <property type="entry name" value="Rib_uL2_dom2"/>
</dbReference>
<evidence type="ECO:0000256" key="1">
    <source>
        <dbReference type="ARBA" id="ARBA00022980"/>
    </source>
</evidence>
<proteinExistence type="predicted"/>
<evidence type="ECO:0000313" key="3">
    <source>
        <dbReference type="EMBL" id="KAK1338608.1"/>
    </source>
</evidence>
<dbReference type="GO" id="GO:0003723">
    <property type="term" value="F:RNA binding"/>
    <property type="evidence" value="ECO:0007669"/>
    <property type="project" value="InterPro"/>
</dbReference>
<sequence>MVFSCFMEVAWVAYLSFGPLATKLLEIIDIHQNRALVNGTFTQCPPEVCLTNLAATRWANKIKAREKQAKVTGFDHYRVMT</sequence>
<keyword evidence="1" id="KW-0689">Ribosomal protein</keyword>
<dbReference type="PANTHER" id="PTHR11127:SF2">
    <property type="entry name" value="LARGE RIBOSOMAL SUBUNIT PROTEIN EL14"/>
    <property type="match status" value="1"/>
</dbReference>
<name>A0AA40LNW0_CNENI</name>
<accession>A0AA40LNW0</accession>
<keyword evidence="4" id="KW-1185">Reference proteome</keyword>
<organism evidence="3 4">
    <name type="scientific">Cnephaeus nilssonii</name>
    <name type="common">Northern bat</name>
    <name type="synonym">Eptesicus nilssonii</name>
    <dbReference type="NCBI Taxonomy" id="3371016"/>
    <lineage>
        <taxon>Eukaryota</taxon>
        <taxon>Metazoa</taxon>
        <taxon>Chordata</taxon>
        <taxon>Craniata</taxon>
        <taxon>Vertebrata</taxon>
        <taxon>Euteleostomi</taxon>
        <taxon>Mammalia</taxon>
        <taxon>Eutheria</taxon>
        <taxon>Laurasiatheria</taxon>
        <taxon>Chiroptera</taxon>
        <taxon>Yangochiroptera</taxon>
        <taxon>Vespertilionidae</taxon>
        <taxon>Cnephaeus</taxon>
    </lineage>
</organism>
<dbReference type="EMBL" id="JAULJE010000009">
    <property type="protein sequence ID" value="KAK1338608.1"/>
    <property type="molecule type" value="Genomic_DNA"/>
</dbReference>
<keyword evidence="2" id="KW-0687">Ribonucleoprotein</keyword>
<dbReference type="InterPro" id="IPR039660">
    <property type="entry name" value="Ribosomal_eL14"/>
</dbReference>
<dbReference type="PANTHER" id="PTHR11127">
    <property type="entry name" value="60S RIBOSOMAL PROTEIN L14"/>
    <property type="match status" value="1"/>
</dbReference>
<comment type="caution">
    <text evidence="3">The sequence shown here is derived from an EMBL/GenBank/DDBJ whole genome shotgun (WGS) entry which is preliminary data.</text>
</comment>
<reference evidence="3" key="1">
    <citation type="submission" date="2023-06" db="EMBL/GenBank/DDBJ databases">
        <title>Reference genome for the Northern bat (Eptesicus nilssonii), a most northern bat species.</title>
        <authorList>
            <person name="Laine V.N."/>
            <person name="Pulliainen A.T."/>
            <person name="Lilley T.M."/>
        </authorList>
    </citation>
    <scope>NUCLEOTIDE SEQUENCE</scope>
    <source>
        <strain evidence="3">BLF_Eptnil</strain>
        <tissue evidence="3">Kidney</tissue>
    </source>
</reference>
<dbReference type="Proteomes" id="UP001177744">
    <property type="component" value="Unassembled WGS sequence"/>
</dbReference>
<dbReference type="GO" id="GO:0022625">
    <property type="term" value="C:cytosolic large ribosomal subunit"/>
    <property type="evidence" value="ECO:0007669"/>
    <property type="project" value="TreeGrafter"/>
</dbReference>